<dbReference type="InterPro" id="IPR006121">
    <property type="entry name" value="HMA_dom"/>
</dbReference>
<evidence type="ECO:0000313" key="3">
    <source>
        <dbReference type="Proteomes" id="UP001056649"/>
    </source>
</evidence>
<feature type="domain" description="HMA" evidence="1">
    <location>
        <begin position="6"/>
        <end position="73"/>
    </location>
</feature>
<dbReference type="SUPFAM" id="SSF55008">
    <property type="entry name" value="HMA, heavy metal-associated domain"/>
    <property type="match status" value="1"/>
</dbReference>
<dbReference type="InterPro" id="IPR036163">
    <property type="entry name" value="HMA_dom_sf"/>
</dbReference>
<dbReference type="RefSeq" id="WP_005958619.1">
    <property type="nucleotide sequence ID" value="NZ_CP090569.1"/>
</dbReference>
<dbReference type="PROSITE" id="PS50846">
    <property type="entry name" value="HMA_2"/>
    <property type="match status" value="1"/>
</dbReference>
<dbReference type="Proteomes" id="UP001056649">
    <property type="component" value="Chromosome"/>
</dbReference>
<proteinExistence type="predicted"/>
<dbReference type="CDD" id="cd00371">
    <property type="entry name" value="HMA"/>
    <property type="match status" value="1"/>
</dbReference>
<gene>
    <name evidence="2" type="ORF">L0Y14_15205</name>
</gene>
<evidence type="ECO:0000259" key="1">
    <source>
        <dbReference type="PROSITE" id="PS50846"/>
    </source>
</evidence>
<dbReference type="KEGG" id="eps:L0Y14_15205"/>
<keyword evidence="3" id="KW-1185">Reference proteome</keyword>
<dbReference type="EMBL" id="CP090569">
    <property type="protein sequence ID" value="USF87446.1"/>
    <property type="molecule type" value="Genomic_DNA"/>
</dbReference>
<dbReference type="GO" id="GO:0046872">
    <property type="term" value="F:metal ion binding"/>
    <property type="evidence" value="ECO:0007669"/>
    <property type="project" value="InterPro"/>
</dbReference>
<dbReference type="Gene3D" id="3.30.70.100">
    <property type="match status" value="1"/>
</dbReference>
<reference evidence="2" key="1">
    <citation type="journal article" date="2022" name="Mol. Ecol. Resour.">
        <title>The complete and closed genome of the facultative generalist Candidatus Endoriftia persephone from deep-sea hydrothermal vents.</title>
        <authorList>
            <person name="de Oliveira A.L."/>
            <person name="Srivastava A."/>
            <person name="Espada-Hinojosa S."/>
            <person name="Bright M."/>
        </authorList>
    </citation>
    <scope>NUCLEOTIDE SEQUENCE</scope>
    <source>
        <strain evidence="2">Tica-EPR-9o50.N</strain>
    </source>
</reference>
<dbReference type="AlphaFoldDB" id="A0A9J6ZX73"/>
<name>A0A9J6ZX73_9GAMM</name>
<evidence type="ECO:0000313" key="2">
    <source>
        <dbReference type="EMBL" id="USF87446.1"/>
    </source>
</evidence>
<protein>
    <submittedName>
        <fullName evidence="2">Heavy-metal-associated domain-containing protein</fullName>
    </submittedName>
</protein>
<organism evidence="2 3">
    <name type="scientific">Candidatus Endoriftia persephonae</name>
    <dbReference type="NCBI Taxonomy" id="393765"/>
    <lineage>
        <taxon>Bacteria</taxon>
        <taxon>Pseudomonadati</taxon>
        <taxon>Pseudomonadota</taxon>
        <taxon>Gammaproteobacteria</taxon>
        <taxon>Chromatiales</taxon>
        <taxon>Sedimenticolaceae</taxon>
        <taxon>Candidatus Endoriftia</taxon>
    </lineage>
</organism>
<accession>A0A9J6ZX73</accession>
<sequence length="77" mass="8463">MPNTCTDVVIHIVEELDDANINAIERELSSVDGVVSACVNEKARHLILVDYDPADIHASELLHKVEHRGLHAQLVGL</sequence>